<sequence>MRFGTAISTGGTLDDAGYRDLVRPHCNVLVAENEMKWQALRPSEDRFDFTDADALVNFARNEEIDFRFHTLLWEVEERYPAWLRTYDFGAAPAAEAERLLTGHIARVASTYRDNMTGWDVVNEAVDPATGGYRTSPFSQAFGGMEAVLDTAFRAAREALPDAPLVYNDFMSWGSDGTHRDGVLRLLEGLLNRGTPIDALGLQSHLWGGNEAGDFADEAGWRTFLDEVTGMGLGLVVTELDVNDRDLPADLAVRDARIAEVTRRYLDLTMSYEGLRDVVVWGLVHRYSWLQYFQARADGLQKRGTPFDDDYEPTLMAEAIAEAFEATSVRP</sequence>
<keyword evidence="12" id="KW-1185">Reference proteome</keyword>
<dbReference type="InterPro" id="IPR044846">
    <property type="entry name" value="GH10"/>
</dbReference>
<dbReference type="AlphaFoldDB" id="A0A840I2I9"/>
<proteinExistence type="inferred from homology"/>
<evidence type="ECO:0000256" key="8">
    <source>
        <dbReference type="ARBA" id="ARBA00023326"/>
    </source>
</evidence>
<accession>A0A840I2I9</accession>
<dbReference type="GO" id="GO:0031176">
    <property type="term" value="F:endo-1,4-beta-xylanase activity"/>
    <property type="evidence" value="ECO:0007669"/>
    <property type="project" value="UniProtKB-EC"/>
</dbReference>
<evidence type="ECO:0000256" key="5">
    <source>
        <dbReference type="ARBA" id="ARBA00022801"/>
    </source>
</evidence>
<gene>
    <name evidence="11" type="ORF">GGQ59_000993</name>
</gene>
<evidence type="ECO:0000256" key="4">
    <source>
        <dbReference type="ARBA" id="ARBA00022729"/>
    </source>
</evidence>
<evidence type="ECO:0000256" key="6">
    <source>
        <dbReference type="ARBA" id="ARBA00023277"/>
    </source>
</evidence>
<evidence type="ECO:0000256" key="7">
    <source>
        <dbReference type="ARBA" id="ARBA00023295"/>
    </source>
</evidence>
<dbReference type="EC" id="3.2.1.8" evidence="9"/>
<dbReference type="InterPro" id="IPR001000">
    <property type="entry name" value="GH10_dom"/>
</dbReference>
<dbReference type="Pfam" id="PF00331">
    <property type="entry name" value="Glyco_hydro_10"/>
    <property type="match status" value="1"/>
</dbReference>
<name>A0A840I2I9_9PROT</name>
<reference evidence="11 12" key="1">
    <citation type="submission" date="2020-08" db="EMBL/GenBank/DDBJ databases">
        <title>Genomic Encyclopedia of Type Strains, Phase IV (KMG-IV): sequencing the most valuable type-strain genomes for metagenomic binning, comparative biology and taxonomic classification.</title>
        <authorList>
            <person name="Goeker M."/>
        </authorList>
    </citation>
    <scope>NUCLEOTIDE SEQUENCE [LARGE SCALE GENOMIC DNA]</scope>
    <source>
        <strain evidence="11 12">DSM 102850</strain>
    </source>
</reference>
<dbReference type="PANTHER" id="PTHR31490">
    <property type="entry name" value="GLYCOSYL HYDROLASE"/>
    <property type="match status" value="1"/>
</dbReference>
<keyword evidence="6 9" id="KW-0119">Carbohydrate metabolism</keyword>
<evidence type="ECO:0000256" key="2">
    <source>
        <dbReference type="ARBA" id="ARBA00007495"/>
    </source>
</evidence>
<evidence type="ECO:0000256" key="9">
    <source>
        <dbReference type="RuleBase" id="RU361174"/>
    </source>
</evidence>
<dbReference type="Proteomes" id="UP000563524">
    <property type="component" value="Unassembled WGS sequence"/>
</dbReference>
<comment type="similarity">
    <text evidence="2 9">Belongs to the glycosyl hydrolase 10 (cellulase F) family.</text>
</comment>
<organism evidence="11 12">
    <name type="scientific">Parvularcula dongshanensis</name>
    <dbReference type="NCBI Taxonomy" id="1173995"/>
    <lineage>
        <taxon>Bacteria</taxon>
        <taxon>Pseudomonadati</taxon>
        <taxon>Pseudomonadota</taxon>
        <taxon>Alphaproteobacteria</taxon>
        <taxon>Parvularculales</taxon>
        <taxon>Parvularculaceae</taxon>
        <taxon>Parvularcula</taxon>
    </lineage>
</organism>
<dbReference type="PRINTS" id="PR00134">
    <property type="entry name" value="GLHYDRLASE10"/>
</dbReference>
<evidence type="ECO:0000313" key="12">
    <source>
        <dbReference type="Proteomes" id="UP000563524"/>
    </source>
</evidence>
<keyword evidence="7 9" id="KW-0326">Glycosidase</keyword>
<comment type="catalytic activity">
    <reaction evidence="1 9">
        <text>Endohydrolysis of (1-&gt;4)-beta-D-xylosidic linkages in xylans.</text>
        <dbReference type="EC" id="3.2.1.8"/>
    </reaction>
</comment>
<evidence type="ECO:0000256" key="1">
    <source>
        <dbReference type="ARBA" id="ARBA00000681"/>
    </source>
</evidence>
<protein>
    <recommendedName>
        <fullName evidence="9">Beta-xylanase</fullName>
        <ecNumber evidence="9">3.2.1.8</ecNumber>
    </recommendedName>
</protein>
<dbReference type="PROSITE" id="PS51760">
    <property type="entry name" value="GH10_2"/>
    <property type="match status" value="1"/>
</dbReference>
<dbReference type="EMBL" id="JACHOB010000001">
    <property type="protein sequence ID" value="MBB4658493.1"/>
    <property type="molecule type" value="Genomic_DNA"/>
</dbReference>
<dbReference type="InterPro" id="IPR017853">
    <property type="entry name" value="GH"/>
</dbReference>
<keyword evidence="8 9" id="KW-0624">Polysaccharide degradation</keyword>
<dbReference type="PANTHER" id="PTHR31490:SF88">
    <property type="entry name" value="BETA-XYLANASE"/>
    <property type="match status" value="1"/>
</dbReference>
<evidence type="ECO:0000259" key="10">
    <source>
        <dbReference type="PROSITE" id="PS51760"/>
    </source>
</evidence>
<dbReference type="GO" id="GO:0045493">
    <property type="term" value="P:xylan catabolic process"/>
    <property type="evidence" value="ECO:0007669"/>
    <property type="project" value="UniProtKB-KW"/>
</dbReference>
<dbReference type="SMART" id="SM00633">
    <property type="entry name" value="Glyco_10"/>
    <property type="match status" value="1"/>
</dbReference>
<keyword evidence="3 11" id="KW-0858">Xylan degradation</keyword>
<dbReference type="SUPFAM" id="SSF51445">
    <property type="entry name" value="(Trans)glycosidases"/>
    <property type="match status" value="1"/>
</dbReference>
<comment type="caution">
    <text evidence="11">The sequence shown here is derived from an EMBL/GenBank/DDBJ whole genome shotgun (WGS) entry which is preliminary data.</text>
</comment>
<dbReference type="Gene3D" id="3.20.20.80">
    <property type="entry name" value="Glycosidases"/>
    <property type="match status" value="1"/>
</dbReference>
<keyword evidence="4" id="KW-0732">Signal</keyword>
<evidence type="ECO:0000313" key="11">
    <source>
        <dbReference type="EMBL" id="MBB4658493.1"/>
    </source>
</evidence>
<keyword evidence="5 9" id="KW-0378">Hydrolase</keyword>
<evidence type="ECO:0000256" key="3">
    <source>
        <dbReference type="ARBA" id="ARBA00022651"/>
    </source>
</evidence>
<feature type="domain" description="GH10" evidence="10">
    <location>
        <begin position="1"/>
        <end position="322"/>
    </location>
</feature>